<protein>
    <submittedName>
        <fullName evidence="4">NADH-dependent flavin oxidoreductase</fullName>
    </submittedName>
</protein>
<dbReference type="SUPFAM" id="SSF51395">
    <property type="entry name" value="FMN-linked oxidoreductases"/>
    <property type="match status" value="1"/>
</dbReference>
<dbReference type="InterPro" id="IPR051799">
    <property type="entry name" value="NADH_flavin_oxidoreductase"/>
</dbReference>
<dbReference type="OrthoDB" id="72788at2759"/>
<reference evidence="4 5" key="1">
    <citation type="journal article" date="2015" name="Mol. Biochem. Parasitol.">
        <title>Identification of polymorphic genes for use in assemblage B genotyping assays through comparative genomics of multiple assemblage B Giardia duodenalis isolates.</title>
        <authorList>
            <person name="Wielinga C."/>
            <person name="Thompson R.C."/>
            <person name="Monis P."/>
            <person name="Ryan U."/>
        </authorList>
    </citation>
    <scope>NUCLEOTIDE SEQUENCE [LARGE SCALE GENOMIC DNA]</scope>
    <source>
        <strain evidence="4 5">BAH15c1</strain>
    </source>
</reference>
<evidence type="ECO:0000313" key="5">
    <source>
        <dbReference type="Proteomes" id="UP000070089"/>
    </source>
</evidence>
<gene>
    <name evidence="4" type="ORF">QR46_4667</name>
</gene>
<dbReference type="PANTHER" id="PTHR43656:SF2">
    <property type="entry name" value="BINDING OXIDOREDUCTASE, PUTATIVE (AFU_ORTHOLOGUE AFUA_2G08260)-RELATED"/>
    <property type="match status" value="1"/>
</dbReference>
<dbReference type="EMBL" id="JXTI01000197">
    <property type="protein sequence ID" value="KWX11372.1"/>
    <property type="molecule type" value="Genomic_DNA"/>
</dbReference>
<evidence type="ECO:0000256" key="1">
    <source>
        <dbReference type="ARBA" id="ARBA00022630"/>
    </source>
</evidence>
<dbReference type="Gene3D" id="3.20.20.70">
    <property type="entry name" value="Aldolase class I"/>
    <property type="match status" value="1"/>
</dbReference>
<dbReference type="GO" id="GO:0016491">
    <property type="term" value="F:oxidoreductase activity"/>
    <property type="evidence" value="ECO:0007669"/>
    <property type="project" value="UniProtKB-KW"/>
</dbReference>
<dbReference type="VEuPathDB" id="GiardiaDB:QR46_4667"/>
<dbReference type="PANTHER" id="PTHR43656">
    <property type="entry name" value="BINDING OXIDOREDUCTASE, PUTATIVE (AFU_ORTHOLOGUE AFUA_2G08260)-RELATED"/>
    <property type="match status" value="1"/>
</dbReference>
<dbReference type="GO" id="GO:0010181">
    <property type="term" value="F:FMN binding"/>
    <property type="evidence" value="ECO:0007669"/>
    <property type="project" value="InterPro"/>
</dbReference>
<feature type="domain" description="NADH:flavin oxidoreductase/NADH oxidase N-terminal" evidence="3">
    <location>
        <begin position="14"/>
        <end position="217"/>
    </location>
</feature>
<dbReference type="Pfam" id="PF00724">
    <property type="entry name" value="Oxidored_FMN"/>
    <property type="match status" value="1"/>
</dbReference>
<accession>A0A132NNK4</accession>
<dbReference type="Proteomes" id="UP000070089">
    <property type="component" value="Unassembled WGS sequence"/>
</dbReference>
<proteinExistence type="predicted"/>
<name>A0A132NNK4_GIAIN</name>
<dbReference type="InterPro" id="IPR013785">
    <property type="entry name" value="Aldolase_TIM"/>
</dbReference>
<sequence>MSLPPTVQLNCGQTLPSRYAKSALSESLSDERGVPHPEYINLYKHFASQPGIGLVVSGHMMVSKKGRGEMGNVCFTKSDFESAETPLISQLKKTVEASREGNPNVKLIAQINHCGRQIPKKLLKCNFDEDGESHYKGKAISFYDQACPGLSLMFPKPLCIKGELPFLEEDDVAKSPILHELIEEYSQTAGCLVHKCGYDGIQLHTAHGYLMNDIVTNGGWAMFKRTLEACRAKIGPTAILGVKINIPDTDSSAKEYSDNLIAIANSDEILLDFIEFSAGNYSKPVMMSSDGHFTLDFGTLFRKSLEETKSSCKVMVTGRFTSKEMADKAINETKVDLVGFGRAFCLPQPFDESTTRIIRGGLPLSKCFSSIIYKLGKMVPLITNGPNTMYWSSWMTKVARGEVSTNKEVEDYKIKGTGLGWYISMLRRM</sequence>
<keyword evidence="1" id="KW-0285">Flavoprotein</keyword>
<evidence type="ECO:0000259" key="3">
    <source>
        <dbReference type="Pfam" id="PF00724"/>
    </source>
</evidence>
<keyword evidence="2" id="KW-0560">Oxidoreductase</keyword>
<organism evidence="4 5">
    <name type="scientific">Giardia duodenalis assemblage B</name>
    <dbReference type="NCBI Taxonomy" id="1394984"/>
    <lineage>
        <taxon>Eukaryota</taxon>
        <taxon>Metamonada</taxon>
        <taxon>Diplomonadida</taxon>
        <taxon>Hexamitidae</taxon>
        <taxon>Giardiinae</taxon>
        <taxon>Giardia</taxon>
    </lineage>
</organism>
<dbReference type="AlphaFoldDB" id="A0A132NNK4"/>
<evidence type="ECO:0000313" key="4">
    <source>
        <dbReference type="EMBL" id="KWX11372.1"/>
    </source>
</evidence>
<evidence type="ECO:0000256" key="2">
    <source>
        <dbReference type="ARBA" id="ARBA00023002"/>
    </source>
</evidence>
<comment type="caution">
    <text evidence="4">The sequence shown here is derived from an EMBL/GenBank/DDBJ whole genome shotgun (WGS) entry which is preliminary data.</text>
</comment>
<dbReference type="InterPro" id="IPR001155">
    <property type="entry name" value="OxRdtase_FMN_N"/>
</dbReference>